<evidence type="ECO:0000256" key="5">
    <source>
        <dbReference type="ARBA" id="ARBA00013078"/>
    </source>
</evidence>
<dbReference type="Gene3D" id="1.10.150.240">
    <property type="entry name" value="Putative phosphatase, domain 2"/>
    <property type="match status" value="1"/>
</dbReference>
<evidence type="ECO:0000256" key="2">
    <source>
        <dbReference type="ARBA" id="ARBA00001946"/>
    </source>
</evidence>
<dbReference type="SFLD" id="SFLDG01129">
    <property type="entry name" value="C1.5:_HAD__Beta-PGM__Phosphata"/>
    <property type="match status" value="1"/>
</dbReference>
<reference evidence="6" key="1">
    <citation type="submission" date="2020-08" db="EMBL/GenBank/DDBJ databases">
        <title>Paracoccus amoyensis sp. nov., isolated from the surface seawater at coast of Xiamen, Fujian.</title>
        <authorList>
            <person name="Lyu L."/>
        </authorList>
    </citation>
    <scope>NUCLEOTIDE SEQUENCE</scope>
    <source>
        <strain evidence="6">11-3</strain>
    </source>
</reference>
<dbReference type="InterPro" id="IPR023198">
    <property type="entry name" value="PGP-like_dom2"/>
</dbReference>
<dbReference type="GO" id="GO:0008967">
    <property type="term" value="F:phosphoglycolate phosphatase activity"/>
    <property type="evidence" value="ECO:0007669"/>
    <property type="project" value="UniProtKB-EC"/>
</dbReference>
<keyword evidence="7" id="KW-1185">Reference proteome</keyword>
<name>A0A926GBC2_9RHOB</name>
<comment type="catalytic activity">
    <reaction evidence="1">
        <text>2-phosphoglycolate + H2O = glycolate + phosphate</text>
        <dbReference type="Rhea" id="RHEA:14369"/>
        <dbReference type="ChEBI" id="CHEBI:15377"/>
        <dbReference type="ChEBI" id="CHEBI:29805"/>
        <dbReference type="ChEBI" id="CHEBI:43474"/>
        <dbReference type="ChEBI" id="CHEBI:58033"/>
        <dbReference type="EC" id="3.1.3.18"/>
    </reaction>
</comment>
<dbReference type="NCBIfam" id="TIGR01449">
    <property type="entry name" value="PGP_bact"/>
    <property type="match status" value="1"/>
</dbReference>
<dbReference type="GO" id="GO:0005975">
    <property type="term" value="P:carbohydrate metabolic process"/>
    <property type="evidence" value="ECO:0007669"/>
    <property type="project" value="InterPro"/>
</dbReference>
<sequence>MNVCAAPCPIAFDLDGTLIDSAPDIHASVNAALREHRQPTLTLSQVRGFVGGGVDVLWRNITTALDISHPDLRRDLMASFMSRYHDATKLTRLYPGVIEALNILADRGHPLGICTNKPLIPTEHILNHFEIRELFGTVIGGDSLPQKKPDPTPLRVTFANLGSDPDHPRGIFVGDSEFDAATAAAVPVPLLLFTQGYRHKPVEELPHHAAFDDFAALPALVEGVLIS</sequence>
<dbReference type="SUPFAM" id="SSF56784">
    <property type="entry name" value="HAD-like"/>
    <property type="match status" value="1"/>
</dbReference>
<comment type="pathway">
    <text evidence="3">Organic acid metabolism; glycolate biosynthesis; glycolate from 2-phosphoglycolate: step 1/1.</text>
</comment>
<evidence type="ECO:0000313" key="7">
    <source>
        <dbReference type="Proteomes" id="UP000608594"/>
    </source>
</evidence>
<dbReference type="GO" id="GO:0006281">
    <property type="term" value="P:DNA repair"/>
    <property type="evidence" value="ECO:0007669"/>
    <property type="project" value="TreeGrafter"/>
</dbReference>
<dbReference type="AlphaFoldDB" id="A0A926GBC2"/>
<keyword evidence="6" id="KW-0378">Hydrolase</keyword>
<comment type="cofactor">
    <cofactor evidence="2">
        <name>Mg(2+)</name>
        <dbReference type="ChEBI" id="CHEBI:18420"/>
    </cofactor>
</comment>
<dbReference type="InterPro" id="IPR037512">
    <property type="entry name" value="PGPase_prok"/>
</dbReference>
<dbReference type="InterPro" id="IPR036412">
    <property type="entry name" value="HAD-like_sf"/>
</dbReference>
<dbReference type="InterPro" id="IPR050155">
    <property type="entry name" value="HAD-like_hydrolase_sf"/>
</dbReference>
<dbReference type="SFLD" id="SFLDS00003">
    <property type="entry name" value="Haloacid_Dehalogenase"/>
    <property type="match status" value="1"/>
</dbReference>
<evidence type="ECO:0000256" key="4">
    <source>
        <dbReference type="ARBA" id="ARBA00006171"/>
    </source>
</evidence>
<dbReference type="EC" id="3.1.3.18" evidence="5"/>
<dbReference type="Gene3D" id="3.40.50.1000">
    <property type="entry name" value="HAD superfamily/HAD-like"/>
    <property type="match status" value="1"/>
</dbReference>
<dbReference type="InterPro" id="IPR041492">
    <property type="entry name" value="HAD_2"/>
</dbReference>
<protein>
    <recommendedName>
        <fullName evidence="5">phosphoglycolate phosphatase</fullName>
        <ecNumber evidence="5">3.1.3.18</ecNumber>
    </recommendedName>
</protein>
<organism evidence="6 7">
    <name type="scientific">Paracoccus amoyensis</name>
    <dbReference type="NCBI Taxonomy" id="2760093"/>
    <lineage>
        <taxon>Bacteria</taxon>
        <taxon>Pseudomonadati</taxon>
        <taxon>Pseudomonadota</taxon>
        <taxon>Alphaproteobacteria</taxon>
        <taxon>Rhodobacterales</taxon>
        <taxon>Paracoccaceae</taxon>
        <taxon>Paracoccus</taxon>
    </lineage>
</organism>
<accession>A0A926GBC2</accession>
<dbReference type="PANTHER" id="PTHR43434">
    <property type="entry name" value="PHOSPHOGLYCOLATE PHOSPHATASE"/>
    <property type="match status" value="1"/>
</dbReference>
<evidence type="ECO:0000256" key="1">
    <source>
        <dbReference type="ARBA" id="ARBA00000830"/>
    </source>
</evidence>
<comment type="caution">
    <text evidence="6">The sequence shown here is derived from an EMBL/GenBank/DDBJ whole genome shotgun (WGS) entry which is preliminary data.</text>
</comment>
<dbReference type="Proteomes" id="UP000608594">
    <property type="component" value="Unassembled WGS sequence"/>
</dbReference>
<comment type="similarity">
    <text evidence="4">Belongs to the HAD-like hydrolase superfamily. CbbY/CbbZ/Gph/YieH family.</text>
</comment>
<dbReference type="GO" id="GO:0005829">
    <property type="term" value="C:cytosol"/>
    <property type="evidence" value="ECO:0007669"/>
    <property type="project" value="TreeGrafter"/>
</dbReference>
<dbReference type="Pfam" id="PF13419">
    <property type="entry name" value="HAD_2"/>
    <property type="match status" value="1"/>
</dbReference>
<evidence type="ECO:0000313" key="6">
    <source>
        <dbReference type="EMBL" id="MBC9245925.1"/>
    </source>
</evidence>
<dbReference type="EMBL" id="JACOQL010000001">
    <property type="protein sequence ID" value="MBC9245925.1"/>
    <property type="molecule type" value="Genomic_DNA"/>
</dbReference>
<proteinExistence type="inferred from homology"/>
<evidence type="ECO:0000256" key="3">
    <source>
        <dbReference type="ARBA" id="ARBA00004818"/>
    </source>
</evidence>
<dbReference type="InterPro" id="IPR023214">
    <property type="entry name" value="HAD_sf"/>
</dbReference>
<dbReference type="PANTHER" id="PTHR43434:SF1">
    <property type="entry name" value="PHOSPHOGLYCOLATE PHOSPHATASE"/>
    <property type="match status" value="1"/>
</dbReference>
<gene>
    <name evidence="6" type="primary">gph</name>
    <name evidence="6" type="ORF">H4P12_04160</name>
</gene>